<keyword evidence="2" id="KW-1185">Reference proteome</keyword>
<reference evidence="1 2" key="1">
    <citation type="submission" date="2024-01" db="EMBL/GenBank/DDBJ databases">
        <title>The diversity of rhizobia nodulating Mimosa spp. in eleven states of Brazil covering several biomes is determined by host plant, location, and edaphic factors.</title>
        <authorList>
            <person name="Rouws L."/>
            <person name="Barauna A."/>
            <person name="Beukes C."/>
            <person name="De Faria S.M."/>
            <person name="Gross E."/>
            <person name="Dos Reis Junior F.B."/>
            <person name="Simon M."/>
            <person name="Maluk M."/>
            <person name="Odee D.W."/>
            <person name="Kenicer G."/>
            <person name="Young J.P.W."/>
            <person name="Reis V.M."/>
            <person name="Zilli J."/>
            <person name="James E.K."/>
        </authorList>
    </citation>
    <scope>NUCLEOTIDE SEQUENCE [LARGE SCALE GENOMIC DNA]</scope>
    <source>
        <strain evidence="1 2">JPY77</strain>
    </source>
</reference>
<name>A0ABU9Q6X4_9BURK</name>
<dbReference type="RefSeq" id="WP_201648111.1">
    <property type="nucleotide sequence ID" value="NZ_CAJHCS010000001.1"/>
</dbReference>
<evidence type="ECO:0000313" key="1">
    <source>
        <dbReference type="EMBL" id="MEM5285167.1"/>
    </source>
</evidence>
<dbReference type="Proteomes" id="UP001494588">
    <property type="component" value="Unassembled WGS sequence"/>
</dbReference>
<dbReference type="EMBL" id="JAZHGC010000004">
    <property type="protein sequence ID" value="MEM5285167.1"/>
    <property type="molecule type" value="Genomic_DNA"/>
</dbReference>
<evidence type="ECO:0000313" key="2">
    <source>
        <dbReference type="Proteomes" id="UP001494588"/>
    </source>
</evidence>
<protein>
    <recommendedName>
        <fullName evidence="3">Pilus assembly protein</fullName>
    </recommendedName>
</protein>
<accession>A0ABU9Q6X4</accession>
<gene>
    <name evidence="1" type="ORF">V4C55_05595</name>
</gene>
<evidence type="ECO:0008006" key="3">
    <source>
        <dbReference type="Google" id="ProtNLM"/>
    </source>
</evidence>
<comment type="caution">
    <text evidence="1">The sequence shown here is derived from an EMBL/GenBank/DDBJ whole genome shotgun (WGS) entry which is preliminary data.</text>
</comment>
<sequence>MMMTVPTLMFLIALFALIVAMHRGVARKADARLREQFEAQGPRGDVSRLMMRESGYSV</sequence>
<proteinExistence type="predicted"/>
<organism evidence="1 2">
    <name type="scientific">Paraburkholderia sabiae</name>
    <dbReference type="NCBI Taxonomy" id="273251"/>
    <lineage>
        <taxon>Bacteria</taxon>
        <taxon>Pseudomonadati</taxon>
        <taxon>Pseudomonadota</taxon>
        <taxon>Betaproteobacteria</taxon>
        <taxon>Burkholderiales</taxon>
        <taxon>Burkholderiaceae</taxon>
        <taxon>Paraburkholderia</taxon>
    </lineage>
</organism>